<feature type="non-terminal residue" evidence="1">
    <location>
        <position position="1"/>
    </location>
</feature>
<evidence type="ECO:0000313" key="2">
    <source>
        <dbReference type="Proteomes" id="UP001189429"/>
    </source>
</evidence>
<feature type="non-terminal residue" evidence="1">
    <location>
        <position position="174"/>
    </location>
</feature>
<accession>A0ABN9VG51</accession>
<keyword evidence="2" id="KW-1185">Reference proteome</keyword>
<sequence length="174" mass="18845">ELLRDNGVADELAAAEAITGFFKSAELADLIKLNGFDKKHVVADEPCQGGDLEGGPARSATAPEQAAVDNFWEEVKARGFKFAASTRGGNKLAPQFDRQKRSDPKLAKGYASCGKDPEAQAALRADWAKGRYDKYQKDKMKVVTLTKKTFTKGVYAPTGRIAHKEGGGKLGWLQ</sequence>
<evidence type="ECO:0000313" key="1">
    <source>
        <dbReference type="EMBL" id="CAK0872145.1"/>
    </source>
</evidence>
<gene>
    <name evidence="1" type="ORF">PCOR1329_LOCUS57692</name>
</gene>
<name>A0ABN9VG51_9DINO</name>
<protein>
    <submittedName>
        <fullName evidence="1">Uncharacterized protein</fullName>
    </submittedName>
</protein>
<organism evidence="1 2">
    <name type="scientific">Prorocentrum cordatum</name>
    <dbReference type="NCBI Taxonomy" id="2364126"/>
    <lineage>
        <taxon>Eukaryota</taxon>
        <taxon>Sar</taxon>
        <taxon>Alveolata</taxon>
        <taxon>Dinophyceae</taxon>
        <taxon>Prorocentrales</taxon>
        <taxon>Prorocentraceae</taxon>
        <taxon>Prorocentrum</taxon>
    </lineage>
</organism>
<dbReference type="Proteomes" id="UP001189429">
    <property type="component" value="Unassembled WGS sequence"/>
</dbReference>
<dbReference type="EMBL" id="CAUYUJ010017138">
    <property type="protein sequence ID" value="CAK0872145.1"/>
    <property type="molecule type" value="Genomic_DNA"/>
</dbReference>
<proteinExistence type="predicted"/>
<reference evidence="1" key="1">
    <citation type="submission" date="2023-10" db="EMBL/GenBank/DDBJ databases">
        <authorList>
            <person name="Chen Y."/>
            <person name="Shah S."/>
            <person name="Dougan E. K."/>
            <person name="Thang M."/>
            <person name="Chan C."/>
        </authorList>
    </citation>
    <scope>NUCLEOTIDE SEQUENCE [LARGE SCALE GENOMIC DNA]</scope>
</reference>
<comment type="caution">
    <text evidence="1">The sequence shown here is derived from an EMBL/GenBank/DDBJ whole genome shotgun (WGS) entry which is preliminary data.</text>
</comment>